<proteinExistence type="predicted"/>
<gene>
    <name evidence="1" type="ORF">GQ43DRAFT_455150</name>
</gene>
<sequence>MRVSQATQQKKNLLLAFDAFGTLFTPKIPIEVQYGEVAHRYGIGGFTDESLKASFHAAFKNESKWNPNYGKLTGLDAQQWWKNVISNSFKPFLKEKQEMPQQLFSELLTRFSTKDGYKVYEDVTPFFEMLRRAKANTNHGEPWKWQKTVVGVITNSDNRALGVLRSLGLTVGPWTAESSVQRKLNDRANFDISFVVLSYDVGFEKPHPFMFTAAKRLLLEISADYGQEASTPSLDDYEMLYVGDDVNKDYFGAKAAGWNSLYLDRHGQYTGYLPDSTSIATVDVEEEHGEGERIEAIRDLRALCGWSPKASTVR</sequence>
<dbReference type="InterPro" id="IPR044924">
    <property type="entry name" value="HAD-SF_hydro_IA_REG-2-like_cap"/>
</dbReference>
<dbReference type="Gene3D" id="3.40.50.1000">
    <property type="entry name" value="HAD superfamily/HAD-like"/>
    <property type="match status" value="1"/>
</dbReference>
<dbReference type="SUPFAM" id="SSF56784">
    <property type="entry name" value="HAD-like"/>
    <property type="match status" value="1"/>
</dbReference>
<dbReference type="InterPro" id="IPR036412">
    <property type="entry name" value="HAD-like_sf"/>
</dbReference>
<dbReference type="Gene3D" id="1.10.150.720">
    <property type="entry name" value="Haloacid dehalogenase-like hydrolase"/>
    <property type="match status" value="1"/>
</dbReference>
<dbReference type="Proteomes" id="UP000799536">
    <property type="component" value="Unassembled WGS sequence"/>
</dbReference>
<dbReference type="InterPro" id="IPR023214">
    <property type="entry name" value="HAD_sf"/>
</dbReference>
<dbReference type="PANTHER" id="PTHR46191:SF2">
    <property type="entry name" value="HALOACID DEHALOGENASE-LIKE HYDROLASE DOMAIN-CONTAINING PROTEIN 3"/>
    <property type="match status" value="1"/>
</dbReference>
<keyword evidence="2" id="KW-1185">Reference proteome</keyword>
<dbReference type="PANTHER" id="PTHR46191">
    <property type="match status" value="1"/>
</dbReference>
<dbReference type="GO" id="GO:0005634">
    <property type="term" value="C:nucleus"/>
    <property type="evidence" value="ECO:0007669"/>
    <property type="project" value="TreeGrafter"/>
</dbReference>
<name>A0A9P4MWP1_9PLEO</name>
<protein>
    <recommendedName>
        <fullName evidence="3">Haloacid dehalogenase-like hydrolase</fullName>
    </recommendedName>
</protein>
<evidence type="ECO:0000313" key="1">
    <source>
        <dbReference type="EMBL" id="KAF2202373.1"/>
    </source>
</evidence>
<dbReference type="OrthoDB" id="444127at2759"/>
<dbReference type="EMBL" id="ML993939">
    <property type="protein sequence ID" value="KAF2202373.1"/>
    <property type="molecule type" value="Genomic_DNA"/>
</dbReference>
<comment type="caution">
    <text evidence="1">The sequence shown here is derived from an EMBL/GenBank/DDBJ whole genome shotgun (WGS) entry which is preliminary data.</text>
</comment>
<evidence type="ECO:0008006" key="3">
    <source>
        <dbReference type="Google" id="ProtNLM"/>
    </source>
</evidence>
<evidence type="ECO:0000313" key="2">
    <source>
        <dbReference type="Proteomes" id="UP000799536"/>
    </source>
</evidence>
<dbReference type="AlphaFoldDB" id="A0A9P4MWP1"/>
<organism evidence="1 2">
    <name type="scientific">Delitschia confertaspora ATCC 74209</name>
    <dbReference type="NCBI Taxonomy" id="1513339"/>
    <lineage>
        <taxon>Eukaryota</taxon>
        <taxon>Fungi</taxon>
        <taxon>Dikarya</taxon>
        <taxon>Ascomycota</taxon>
        <taxon>Pezizomycotina</taxon>
        <taxon>Dothideomycetes</taxon>
        <taxon>Pleosporomycetidae</taxon>
        <taxon>Pleosporales</taxon>
        <taxon>Delitschiaceae</taxon>
        <taxon>Delitschia</taxon>
    </lineage>
</organism>
<dbReference type="Pfam" id="PF00702">
    <property type="entry name" value="Hydrolase"/>
    <property type="match status" value="1"/>
</dbReference>
<dbReference type="InterPro" id="IPR051828">
    <property type="entry name" value="HAD-like_hydrolase_domain"/>
</dbReference>
<reference evidence="1" key="1">
    <citation type="journal article" date="2020" name="Stud. Mycol.">
        <title>101 Dothideomycetes genomes: a test case for predicting lifestyles and emergence of pathogens.</title>
        <authorList>
            <person name="Haridas S."/>
            <person name="Albert R."/>
            <person name="Binder M."/>
            <person name="Bloem J."/>
            <person name="Labutti K."/>
            <person name="Salamov A."/>
            <person name="Andreopoulos B."/>
            <person name="Baker S."/>
            <person name="Barry K."/>
            <person name="Bills G."/>
            <person name="Bluhm B."/>
            <person name="Cannon C."/>
            <person name="Castanera R."/>
            <person name="Culley D."/>
            <person name="Daum C."/>
            <person name="Ezra D."/>
            <person name="Gonzalez J."/>
            <person name="Henrissat B."/>
            <person name="Kuo A."/>
            <person name="Liang C."/>
            <person name="Lipzen A."/>
            <person name="Lutzoni F."/>
            <person name="Magnuson J."/>
            <person name="Mondo S."/>
            <person name="Nolan M."/>
            <person name="Ohm R."/>
            <person name="Pangilinan J."/>
            <person name="Park H.-J."/>
            <person name="Ramirez L."/>
            <person name="Alfaro M."/>
            <person name="Sun H."/>
            <person name="Tritt A."/>
            <person name="Yoshinaga Y."/>
            <person name="Zwiers L.-H."/>
            <person name="Turgeon B."/>
            <person name="Goodwin S."/>
            <person name="Spatafora J."/>
            <person name="Crous P."/>
            <person name="Grigoriev I."/>
        </authorList>
    </citation>
    <scope>NUCLEOTIDE SEQUENCE</scope>
    <source>
        <strain evidence="1">ATCC 74209</strain>
    </source>
</reference>
<accession>A0A9P4MWP1</accession>